<evidence type="ECO:0000313" key="2">
    <source>
        <dbReference type="Proteomes" id="UP001652581"/>
    </source>
</evidence>
<sequence>MTTLQATKDPLLRSVSPTPSKIPVRSQRRPPLPTAKLCALDQENQDPRRLVQKLSIQPPLVDSAGTRPKATLQTEQSEKSVGSTQLRNPLEELRPSPGGQNVGPRLPPQTEAPGTIEFVADPAALATILSACPGLCIFGPQNPHPPTGPCQGFLLFKARGTRTSRPDLLSPEARSSDSSFRTFVSPFCSSSFPGAKKRDR</sequence>
<dbReference type="InterPro" id="IPR026133">
    <property type="entry name" value="Tastin"/>
</dbReference>
<dbReference type="PANTHER" id="PTHR15289:SF3">
    <property type="entry name" value="TASTIN"/>
    <property type="match status" value="1"/>
</dbReference>
<feature type="compositionally biased region" description="Polar residues" evidence="1">
    <location>
        <begin position="71"/>
        <end position="87"/>
    </location>
</feature>
<proteinExistence type="predicted"/>
<gene>
    <name evidence="3" type="primary">TROAP</name>
</gene>
<accession>A0ABM5E725</accession>
<feature type="region of interest" description="Disordered" evidence="1">
    <location>
        <begin position="1"/>
        <end position="34"/>
    </location>
</feature>
<keyword evidence="2" id="KW-1185">Reference proteome</keyword>
<evidence type="ECO:0000313" key="3">
    <source>
        <dbReference type="RefSeq" id="XP_072828958.1"/>
    </source>
</evidence>
<evidence type="ECO:0000256" key="1">
    <source>
        <dbReference type="SAM" id="MobiDB-lite"/>
    </source>
</evidence>
<dbReference type="Proteomes" id="UP001652581">
    <property type="component" value="Chromosome 12"/>
</dbReference>
<reference evidence="3" key="1">
    <citation type="submission" date="2025-08" db="UniProtKB">
        <authorList>
            <consortium name="RefSeq"/>
        </authorList>
    </citation>
    <scope>IDENTIFICATION</scope>
</reference>
<protein>
    <submittedName>
        <fullName evidence="3">Tastin isoform X6</fullName>
    </submittedName>
</protein>
<dbReference type="GeneID" id="102537463"/>
<dbReference type="RefSeq" id="XP_072828958.1">
    <property type="nucleotide sequence ID" value="XM_072972857.1"/>
</dbReference>
<name>A0ABM5E725_VICPA</name>
<organism evidence="2 3">
    <name type="scientific">Vicugna pacos</name>
    <name type="common">Alpaca</name>
    <name type="synonym">Lama pacos</name>
    <dbReference type="NCBI Taxonomy" id="30538"/>
    <lineage>
        <taxon>Eukaryota</taxon>
        <taxon>Metazoa</taxon>
        <taxon>Chordata</taxon>
        <taxon>Craniata</taxon>
        <taxon>Vertebrata</taxon>
        <taxon>Euteleostomi</taxon>
        <taxon>Mammalia</taxon>
        <taxon>Eutheria</taxon>
        <taxon>Laurasiatheria</taxon>
        <taxon>Artiodactyla</taxon>
        <taxon>Tylopoda</taxon>
        <taxon>Camelidae</taxon>
        <taxon>Vicugna</taxon>
    </lineage>
</organism>
<dbReference type="PANTHER" id="PTHR15289">
    <property type="entry name" value="TASTIN"/>
    <property type="match status" value="1"/>
</dbReference>
<feature type="region of interest" description="Disordered" evidence="1">
    <location>
        <begin position="55"/>
        <end position="113"/>
    </location>
</feature>